<dbReference type="PIRSF" id="PIRSF000193">
    <property type="entry name" value="Pyrrol-5-carb_rd"/>
    <property type="match status" value="1"/>
</dbReference>
<dbReference type="PANTHER" id="PTHR11645:SF0">
    <property type="entry name" value="PYRROLINE-5-CARBOXYLATE REDUCTASE 3"/>
    <property type="match status" value="1"/>
</dbReference>
<feature type="binding site" evidence="6">
    <location>
        <begin position="71"/>
        <end position="74"/>
    </location>
    <ligand>
        <name>NADP(+)</name>
        <dbReference type="ChEBI" id="CHEBI:58349"/>
    </ligand>
</feature>
<dbReference type="Pfam" id="PF14748">
    <property type="entry name" value="P5CR_dimer"/>
    <property type="match status" value="1"/>
</dbReference>
<evidence type="ECO:0000313" key="10">
    <source>
        <dbReference type="Proteomes" id="UP000290244"/>
    </source>
</evidence>
<comment type="catalytic activity">
    <reaction evidence="4">
        <text>L-proline + NADP(+) = (S)-1-pyrroline-5-carboxylate + NADPH + 2 H(+)</text>
        <dbReference type="Rhea" id="RHEA:14109"/>
        <dbReference type="ChEBI" id="CHEBI:15378"/>
        <dbReference type="ChEBI" id="CHEBI:17388"/>
        <dbReference type="ChEBI" id="CHEBI:57783"/>
        <dbReference type="ChEBI" id="CHEBI:58349"/>
        <dbReference type="ChEBI" id="CHEBI:60039"/>
        <dbReference type="EC" id="1.5.1.2"/>
    </reaction>
</comment>
<evidence type="ECO:0000256" key="3">
    <source>
        <dbReference type="ARBA" id="ARBA00023002"/>
    </source>
</evidence>
<keyword evidence="4" id="KW-0028">Amino-acid biosynthesis</keyword>
<evidence type="ECO:0000256" key="1">
    <source>
        <dbReference type="ARBA" id="ARBA00005525"/>
    </source>
</evidence>
<dbReference type="GO" id="GO:0004735">
    <property type="term" value="F:pyrroline-5-carboxylate reductase activity"/>
    <property type="evidence" value="ECO:0007669"/>
    <property type="project" value="UniProtKB-UniRule"/>
</dbReference>
<keyword evidence="3 4" id="KW-0560">Oxidoreductase</keyword>
<dbReference type="GO" id="GO:0005737">
    <property type="term" value="C:cytoplasm"/>
    <property type="evidence" value="ECO:0007669"/>
    <property type="project" value="UniProtKB-SubCell"/>
</dbReference>
<dbReference type="AlphaFoldDB" id="A0A4P6PDJ8"/>
<dbReference type="InterPro" id="IPR029036">
    <property type="entry name" value="P5CR_dimer"/>
</dbReference>
<dbReference type="Gene3D" id="3.40.50.720">
    <property type="entry name" value="NAD(P)-binding Rossmann-like Domain"/>
    <property type="match status" value="1"/>
</dbReference>
<dbReference type="SUPFAM" id="SSF48179">
    <property type="entry name" value="6-phosphogluconate dehydrogenase C-terminal domain-like"/>
    <property type="match status" value="1"/>
</dbReference>
<gene>
    <name evidence="4" type="primary">proC</name>
    <name evidence="9" type="ORF">EMK97_17965</name>
</gene>
<keyword evidence="4" id="KW-0963">Cytoplasm</keyword>
<dbReference type="EC" id="1.5.1.2" evidence="4 5"/>
<dbReference type="KEGG" id="lsd:EMK97_17965"/>
<dbReference type="NCBIfam" id="TIGR00112">
    <property type="entry name" value="proC"/>
    <property type="match status" value="1"/>
</dbReference>
<keyword evidence="2 4" id="KW-0521">NADP</keyword>
<comment type="similarity">
    <text evidence="1 4">Belongs to the pyrroline-5-carboxylate reductase family.</text>
</comment>
<dbReference type="EMBL" id="CP034759">
    <property type="protein sequence ID" value="QBG37875.1"/>
    <property type="molecule type" value="Genomic_DNA"/>
</dbReference>
<feature type="domain" description="Pyrroline-5-carboxylate reductase dimerisation" evidence="8">
    <location>
        <begin position="165"/>
        <end position="269"/>
    </location>
</feature>
<evidence type="ECO:0000259" key="8">
    <source>
        <dbReference type="Pfam" id="PF14748"/>
    </source>
</evidence>
<dbReference type="HAMAP" id="MF_01925">
    <property type="entry name" value="P5C_reductase"/>
    <property type="match status" value="1"/>
</dbReference>
<evidence type="ECO:0000256" key="6">
    <source>
        <dbReference type="PIRSR" id="PIRSR000193-1"/>
    </source>
</evidence>
<feature type="binding site" evidence="6">
    <location>
        <begin position="10"/>
        <end position="15"/>
    </location>
    <ligand>
        <name>NADP(+)</name>
        <dbReference type="ChEBI" id="CHEBI:58349"/>
    </ligand>
</feature>
<keyword evidence="4" id="KW-0641">Proline biosynthesis</keyword>
<accession>A0A4P6PDJ8</accession>
<evidence type="ECO:0000259" key="7">
    <source>
        <dbReference type="Pfam" id="PF03807"/>
    </source>
</evidence>
<dbReference type="OrthoDB" id="9805754at2"/>
<evidence type="ECO:0000256" key="2">
    <source>
        <dbReference type="ARBA" id="ARBA00022857"/>
    </source>
</evidence>
<keyword evidence="10" id="KW-1185">Reference proteome</keyword>
<dbReference type="InterPro" id="IPR008927">
    <property type="entry name" value="6-PGluconate_DH-like_C_sf"/>
</dbReference>
<dbReference type="InterPro" id="IPR028939">
    <property type="entry name" value="P5C_Rdtase_cat_N"/>
</dbReference>
<proteinExistence type="inferred from homology"/>
<name>A0A4P6PDJ8_9GAMM</name>
<protein>
    <recommendedName>
        <fullName evidence="4 5">Pyrroline-5-carboxylate reductase</fullName>
        <shortName evidence="4">P5C reductase</shortName>
        <shortName evidence="4">P5CR</shortName>
        <ecNumber evidence="4 5">1.5.1.2</ecNumber>
    </recommendedName>
    <alternativeName>
        <fullName evidence="4">PCA reductase</fullName>
    </alternativeName>
</protein>
<dbReference type="Pfam" id="PF03807">
    <property type="entry name" value="F420_oxidored"/>
    <property type="match status" value="1"/>
</dbReference>
<dbReference type="Gene3D" id="1.10.3730.10">
    <property type="entry name" value="ProC C-terminal domain-like"/>
    <property type="match status" value="1"/>
</dbReference>
<evidence type="ECO:0000313" key="9">
    <source>
        <dbReference type="EMBL" id="QBG37875.1"/>
    </source>
</evidence>
<dbReference type="SUPFAM" id="SSF51735">
    <property type="entry name" value="NAD(P)-binding Rossmann-fold domains"/>
    <property type="match status" value="1"/>
</dbReference>
<evidence type="ECO:0000256" key="5">
    <source>
        <dbReference type="NCBIfam" id="TIGR00112"/>
    </source>
</evidence>
<dbReference type="FunFam" id="1.10.3730.10:FF:000001">
    <property type="entry name" value="Pyrroline-5-carboxylate reductase"/>
    <property type="match status" value="1"/>
</dbReference>
<comment type="pathway">
    <text evidence="4">Amino-acid biosynthesis; L-proline biosynthesis; L-proline from L-glutamate 5-semialdehyde: step 1/1.</text>
</comment>
<dbReference type="UniPathway" id="UPA00098">
    <property type="reaction ID" value="UER00361"/>
</dbReference>
<comment type="function">
    <text evidence="4">Catalyzes the reduction of 1-pyrroline-5-carboxylate (PCA) to L-proline.</text>
</comment>
<reference evidence="9 10" key="1">
    <citation type="submission" date="2018-12" db="EMBL/GenBank/DDBJ databases">
        <title>Complete genome of Litorilituus sediminis.</title>
        <authorList>
            <person name="Liu A."/>
            <person name="Rong J."/>
        </authorList>
    </citation>
    <scope>NUCLEOTIDE SEQUENCE [LARGE SCALE GENOMIC DNA]</scope>
    <source>
        <strain evidence="9 10">JCM 17549</strain>
    </source>
</reference>
<evidence type="ECO:0000256" key="4">
    <source>
        <dbReference type="HAMAP-Rule" id="MF_01925"/>
    </source>
</evidence>
<comment type="catalytic activity">
    <reaction evidence="4">
        <text>L-proline + NAD(+) = (S)-1-pyrroline-5-carboxylate + NADH + 2 H(+)</text>
        <dbReference type="Rhea" id="RHEA:14105"/>
        <dbReference type="ChEBI" id="CHEBI:15378"/>
        <dbReference type="ChEBI" id="CHEBI:17388"/>
        <dbReference type="ChEBI" id="CHEBI:57540"/>
        <dbReference type="ChEBI" id="CHEBI:57945"/>
        <dbReference type="ChEBI" id="CHEBI:60039"/>
        <dbReference type="EC" id="1.5.1.2"/>
    </reaction>
</comment>
<dbReference type="PANTHER" id="PTHR11645">
    <property type="entry name" value="PYRROLINE-5-CARBOXYLATE REDUCTASE"/>
    <property type="match status" value="1"/>
</dbReference>
<dbReference type="InterPro" id="IPR036291">
    <property type="entry name" value="NAD(P)-bd_dom_sf"/>
</dbReference>
<dbReference type="InterPro" id="IPR000304">
    <property type="entry name" value="Pyrroline-COOH_reductase"/>
</dbReference>
<feature type="domain" description="Pyrroline-5-carboxylate reductase catalytic N-terminal" evidence="7">
    <location>
        <begin position="6"/>
        <end position="101"/>
    </location>
</feature>
<organism evidence="9 10">
    <name type="scientific">Litorilituus sediminis</name>
    <dbReference type="NCBI Taxonomy" id="718192"/>
    <lineage>
        <taxon>Bacteria</taxon>
        <taxon>Pseudomonadati</taxon>
        <taxon>Pseudomonadota</taxon>
        <taxon>Gammaproteobacteria</taxon>
        <taxon>Alteromonadales</taxon>
        <taxon>Colwelliaceae</taxon>
        <taxon>Litorilituus</taxon>
    </lineage>
</organism>
<dbReference type="GO" id="GO:0055129">
    <property type="term" value="P:L-proline biosynthetic process"/>
    <property type="evidence" value="ECO:0007669"/>
    <property type="project" value="UniProtKB-UniRule"/>
</dbReference>
<comment type="subcellular location">
    <subcellularLocation>
        <location evidence="4">Cytoplasm</location>
    </subcellularLocation>
</comment>
<dbReference type="Proteomes" id="UP000290244">
    <property type="component" value="Chromosome"/>
</dbReference>
<feature type="binding site" evidence="6">
    <location>
        <position position="58"/>
    </location>
    <ligand>
        <name>NADPH</name>
        <dbReference type="ChEBI" id="CHEBI:57783"/>
    </ligand>
</feature>
<sequence length="274" mass="28869">MNSLTKVAFIGAGNMAKAISIGLINSGSKPESIMVANPSAEKRLALANEFGIGQTDDNVKAAEFADIIVLAVKPHFINTVCTQLSQVNNIQNKLIISVAAGITVAQIQQALACQAGVVRVMPNTPSQLGLGMSGLFASLEVNAAQKSAADKLMKAVGEVIWLTSETKIDAITAVAGSGPAYFFLFMEAMQKQALAFGFSGEESRMLVQQTALGAAQMVAHNNIDISQLRENVTSKGGTTFAALEQFRENGLEQIVSGAMTAAFNRAQEMAKNNN</sequence>